<dbReference type="InterPro" id="IPR036145">
    <property type="entry name" value="MinC_C_sf"/>
</dbReference>
<keyword evidence="3 6" id="KW-0717">Septation</keyword>
<accession>A0A090GNV3</accession>
<comment type="similarity">
    <text evidence="1 6">Belongs to the MinC family.</text>
</comment>
<protein>
    <recommendedName>
        <fullName evidence="6">Probable septum site-determining protein MinC</fullName>
    </recommendedName>
</protein>
<dbReference type="InterPro" id="IPR016098">
    <property type="entry name" value="CAP/MinC_C"/>
</dbReference>
<dbReference type="GO" id="GO:0000902">
    <property type="term" value="P:cell morphogenesis"/>
    <property type="evidence" value="ECO:0007669"/>
    <property type="project" value="InterPro"/>
</dbReference>
<comment type="subunit">
    <text evidence="6">Interacts with MinD and FtsZ.</text>
</comment>
<sequence>MTFAAPLHNKSIRFRARSFVAFTLTPEAPIADWLEGLDRWIANSPGYFNGRPVVLDLNVLQPGPEELAALVGVLGSRGIRVYAIELEGAELGPELPPLLAGAKEATAEGLLGRAARKARAEELEAAAGERVQAAQMTQLAPEAPQADVSPIEMSGDEPVDPELARLEAVRIEPAQAASAGQGAEPAMPSAGTLMIKAPIRSGQSVFHPHGDVIVLGSVASGSEIVAGGSIHVYGTLRGRAIAGSEGNVSARIFCRKNEAELLAVDGWYTTAEEMEGVSRGKAVQAFLDNDALCVVPLG</sequence>
<dbReference type="GeneID" id="31892094"/>
<dbReference type="AlphaFoldDB" id="A0A090GNV3"/>
<dbReference type="InterPro" id="IPR013033">
    <property type="entry name" value="MinC"/>
</dbReference>
<dbReference type="InterPro" id="IPR005526">
    <property type="entry name" value="Septum_form_inhib_MinC_C"/>
</dbReference>
<dbReference type="HAMAP" id="MF_00267">
    <property type="entry name" value="MinC"/>
    <property type="match status" value="1"/>
</dbReference>
<dbReference type="NCBIfam" id="TIGR01222">
    <property type="entry name" value="minC"/>
    <property type="match status" value="1"/>
</dbReference>
<dbReference type="PANTHER" id="PTHR34108:SF1">
    <property type="entry name" value="SEPTUM SITE-DETERMINING PROTEIN MINC"/>
    <property type="match status" value="1"/>
</dbReference>
<dbReference type="Proteomes" id="UP000046373">
    <property type="component" value="Unassembled WGS sequence"/>
</dbReference>
<gene>
    <name evidence="6 8" type="primary">minC</name>
    <name evidence="8" type="ORF">MPLDJ20_320111</name>
</gene>
<evidence type="ECO:0000259" key="7">
    <source>
        <dbReference type="Pfam" id="PF03775"/>
    </source>
</evidence>
<evidence type="ECO:0000256" key="4">
    <source>
        <dbReference type="ARBA" id="ARBA00023306"/>
    </source>
</evidence>
<dbReference type="EMBL" id="CCNB01000026">
    <property type="protein sequence ID" value="CDX41355.1"/>
    <property type="molecule type" value="Genomic_DNA"/>
</dbReference>
<dbReference type="Gene3D" id="2.160.20.70">
    <property type="match status" value="1"/>
</dbReference>
<dbReference type="PANTHER" id="PTHR34108">
    <property type="entry name" value="SEPTUM SITE-DETERMINING PROTEIN MINC"/>
    <property type="match status" value="1"/>
</dbReference>
<dbReference type="GO" id="GO:0000917">
    <property type="term" value="P:division septum assembly"/>
    <property type="evidence" value="ECO:0007669"/>
    <property type="project" value="UniProtKB-KW"/>
</dbReference>
<name>A0A090GNV3_MESPL</name>
<keyword evidence="2 6" id="KW-0132">Cell division</keyword>
<feature type="domain" description="Septum formation inhibitor MinC C-terminal" evidence="7">
    <location>
        <begin position="194"/>
        <end position="294"/>
    </location>
</feature>
<dbReference type="Gene3D" id="3.30.70.260">
    <property type="match status" value="1"/>
</dbReference>
<dbReference type="SUPFAM" id="SSF63848">
    <property type="entry name" value="Cell-division inhibitor MinC, C-terminal domain"/>
    <property type="match status" value="1"/>
</dbReference>
<evidence type="ECO:0000256" key="2">
    <source>
        <dbReference type="ARBA" id="ARBA00022618"/>
    </source>
</evidence>
<dbReference type="GO" id="GO:1901891">
    <property type="term" value="P:regulation of cell septum assembly"/>
    <property type="evidence" value="ECO:0007669"/>
    <property type="project" value="InterPro"/>
</dbReference>
<evidence type="ECO:0000256" key="6">
    <source>
        <dbReference type="HAMAP-Rule" id="MF_00267"/>
    </source>
</evidence>
<evidence type="ECO:0000256" key="5">
    <source>
        <dbReference type="ARBA" id="ARBA00025606"/>
    </source>
</evidence>
<evidence type="ECO:0000256" key="3">
    <source>
        <dbReference type="ARBA" id="ARBA00023210"/>
    </source>
</evidence>
<organism evidence="8 9">
    <name type="scientific">Mesorhizobium plurifarium</name>
    <dbReference type="NCBI Taxonomy" id="69974"/>
    <lineage>
        <taxon>Bacteria</taxon>
        <taxon>Pseudomonadati</taxon>
        <taxon>Pseudomonadota</taxon>
        <taxon>Alphaproteobacteria</taxon>
        <taxon>Hyphomicrobiales</taxon>
        <taxon>Phyllobacteriaceae</taxon>
        <taxon>Mesorhizobium</taxon>
    </lineage>
</organism>
<evidence type="ECO:0000256" key="1">
    <source>
        <dbReference type="ARBA" id="ARBA00006291"/>
    </source>
</evidence>
<dbReference type="Pfam" id="PF03775">
    <property type="entry name" value="MinC_C"/>
    <property type="match status" value="1"/>
</dbReference>
<keyword evidence="4 6" id="KW-0131">Cell cycle</keyword>
<evidence type="ECO:0000313" key="8">
    <source>
        <dbReference type="EMBL" id="CDX41355.1"/>
    </source>
</evidence>
<evidence type="ECO:0000313" key="9">
    <source>
        <dbReference type="Proteomes" id="UP000046373"/>
    </source>
</evidence>
<reference evidence="8 9" key="1">
    <citation type="submission" date="2014-08" db="EMBL/GenBank/DDBJ databases">
        <authorList>
            <person name="Moulin Lionel"/>
        </authorList>
    </citation>
    <scope>NUCLEOTIDE SEQUENCE [LARGE SCALE GENOMIC DNA]</scope>
</reference>
<proteinExistence type="inferred from homology"/>
<comment type="function">
    <text evidence="5 6">Cell division inhibitor that blocks the formation of polar Z ring septums. Rapidly oscillates between the poles of the cell to destabilize FtsZ filaments that have formed before they mature into polar Z rings. Prevents FtsZ polymerization.</text>
</comment>